<dbReference type="STRING" id="224129.A0A1W4W405"/>
<dbReference type="Proteomes" id="UP000192223">
    <property type="component" value="Unplaced"/>
</dbReference>
<dbReference type="KEGG" id="apln:108732490"/>
<dbReference type="SUPFAM" id="SSF81345">
    <property type="entry name" value="ABC transporter involved in vitamin B12 uptake, BtuC"/>
    <property type="match status" value="1"/>
</dbReference>
<sequence>MKGNMFFYFLAISLVISAIMTPEAEARRKILKGRRTVTRTYFRNLLIPAWAVILLVGIGQVIIGAIFFLILKKIILDPPLTGLYAPPPNIEA</sequence>
<keyword evidence="2 5" id="KW-0812">Transmembrane</keyword>
<organism evidence="6 7">
    <name type="scientific">Agrilus planipennis</name>
    <name type="common">Emerald ash borer</name>
    <name type="synonym">Agrilus marcopoli</name>
    <dbReference type="NCBI Taxonomy" id="224129"/>
    <lineage>
        <taxon>Eukaryota</taxon>
        <taxon>Metazoa</taxon>
        <taxon>Ecdysozoa</taxon>
        <taxon>Arthropoda</taxon>
        <taxon>Hexapoda</taxon>
        <taxon>Insecta</taxon>
        <taxon>Pterygota</taxon>
        <taxon>Neoptera</taxon>
        <taxon>Endopterygota</taxon>
        <taxon>Coleoptera</taxon>
        <taxon>Polyphaga</taxon>
        <taxon>Elateriformia</taxon>
        <taxon>Buprestoidea</taxon>
        <taxon>Buprestidae</taxon>
        <taxon>Agrilinae</taxon>
        <taxon>Agrilus</taxon>
    </lineage>
</organism>
<evidence type="ECO:0000313" key="7">
    <source>
        <dbReference type="RefSeq" id="XP_018318874.1"/>
    </source>
</evidence>
<evidence type="ECO:0000256" key="3">
    <source>
        <dbReference type="ARBA" id="ARBA00022989"/>
    </source>
</evidence>
<comment type="subcellular location">
    <subcellularLocation>
        <location evidence="1">Membrane</location>
        <topology evidence="1">Multi-pass membrane protein</topology>
    </subcellularLocation>
</comment>
<dbReference type="AlphaFoldDB" id="A0A1W4W405"/>
<dbReference type="GO" id="GO:0016020">
    <property type="term" value="C:membrane"/>
    <property type="evidence" value="ECO:0007669"/>
    <property type="project" value="UniProtKB-SubCell"/>
</dbReference>
<keyword evidence="3 5" id="KW-1133">Transmembrane helix</keyword>
<evidence type="ECO:0000256" key="2">
    <source>
        <dbReference type="ARBA" id="ARBA00022692"/>
    </source>
</evidence>
<feature type="transmembrane region" description="Helical" evidence="5">
    <location>
        <begin position="6"/>
        <end position="24"/>
    </location>
</feature>
<dbReference type="RefSeq" id="XP_018318874.1">
    <property type="nucleotide sequence ID" value="XM_018463372.2"/>
</dbReference>
<reference evidence="7" key="1">
    <citation type="submission" date="2025-08" db="UniProtKB">
        <authorList>
            <consortium name="RefSeq"/>
        </authorList>
    </citation>
    <scope>IDENTIFICATION</scope>
    <source>
        <tissue evidence="7">Entire body</tissue>
    </source>
</reference>
<evidence type="ECO:0000256" key="4">
    <source>
        <dbReference type="ARBA" id="ARBA00023136"/>
    </source>
</evidence>
<feature type="transmembrane region" description="Helical" evidence="5">
    <location>
        <begin position="45"/>
        <end position="71"/>
    </location>
</feature>
<gene>
    <name evidence="7" type="primary">LOC108732490</name>
</gene>
<keyword evidence="6" id="KW-1185">Reference proteome</keyword>
<dbReference type="OrthoDB" id="7779986at2759"/>
<dbReference type="GeneID" id="108732490"/>
<dbReference type="FunCoup" id="A0A1W4W405">
    <property type="interactions" value="7"/>
</dbReference>
<dbReference type="InParanoid" id="A0A1W4W405"/>
<protein>
    <submittedName>
        <fullName evidence="7">Uncharacterized protein LOC108732490</fullName>
    </submittedName>
</protein>
<name>A0A1W4W405_AGRPL</name>
<evidence type="ECO:0000256" key="5">
    <source>
        <dbReference type="SAM" id="Phobius"/>
    </source>
</evidence>
<dbReference type="InterPro" id="IPR037294">
    <property type="entry name" value="ABC_BtuC-like"/>
</dbReference>
<proteinExistence type="predicted"/>
<evidence type="ECO:0000313" key="6">
    <source>
        <dbReference type="Proteomes" id="UP000192223"/>
    </source>
</evidence>
<accession>A0A1W4W405</accession>
<evidence type="ECO:0000256" key="1">
    <source>
        <dbReference type="ARBA" id="ARBA00004141"/>
    </source>
</evidence>
<keyword evidence="4 5" id="KW-0472">Membrane</keyword>